<dbReference type="AlphaFoldDB" id="A0A7M5UJL1"/>
<reference evidence="2" key="1">
    <citation type="submission" date="2021-01" db="UniProtKB">
        <authorList>
            <consortium name="EnsemblMetazoa"/>
        </authorList>
    </citation>
    <scope>IDENTIFICATION</scope>
</reference>
<dbReference type="EnsemblMetazoa" id="CLYHEMT001817.1">
    <property type="protein sequence ID" value="CLYHEMP001817.1"/>
    <property type="gene ID" value="CLYHEMG001817"/>
</dbReference>
<organism evidence="2 3">
    <name type="scientific">Clytia hemisphaerica</name>
    <dbReference type="NCBI Taxonomy" id="252671"/>
    <lineage>
        <taxon>Eukaryota</taxon>
        <taxon>Metazoa</taxon>
        <taxon>Cnidaria</taxon>
        <taxon>Hydrozoa</taxon>
        <taxon>Hydroidolina</taxon>
        <taxon>Leptothecata</taxon>
        <taxon>Obeliida</taxon>
        <taxon>Clytiidae</taxon>
        <taxon>Clytia</taxon>
    </lineage>
</organism>
<keyword evidence="3" id="KW-1185">Reference proteome</keyword>
<feature type="compositionally biased region" description="Acidic residues" evidence="1">
    <location>
        <begin position="16"/>
        <end position="33"/>
    </location>
</feature>
<feature type="compositionally biased region" description="Polar residues" evidence="1">
    <location>
        <begin position="1"/>
        <end position="11"/>
    </location>
</feature>
<feature type="region of interest" description="Disordered" evidence="1">
    <location>
        <begin position="1"/>
        <end position="59"/>
    </location>
</feature>
<feature type="compositionally biased region" description="Basic and acidic residues" evidence="1">
    <location>
        <begin position="34"/>
        <end position="59"/>
    </location>
</feature>
<protein>
    <submittedName>
        <fullName evidence="2">Uncharacterized protein</fullName>
    </submittedName>
</protein>
<proteinExistence type="predicted"/>
<evidence type="ECO:0000256" key="1">
    <source>
        <dbReference type="SAM" id="MobiDB-lite"/>
    </source>
</evidence>
<evidence type="ECO:0000313" key="2">
    <source>
        <dbReference type="EnsemblMetazoa" id="CLYHEMP001817.1"/>
    </source>
</evidence>
<dbReference type="Proteomes" id="UP000594262">
    <property type="component" value="Unplaced"/>
</dbReference>
<sequence length="220" mass="26208">KVQQILTSQWKTVPEDILEELVCEPEMNDDTDDNNDHNENEKKDSEENDKLPETMETNQEKPMELNMMEATEENFVNENMASTSKREERLPDTDLSYQLKTKVGKSLYHVFGMTNEVKSFDSHHLKFRDYKYESDRAKCNNLITKFTSELKNIYRDSAKQVKEWEDAYLKKHLTDPLFKYMDSDMKKIYMKMINSKSLGKELHRITQSTLMFFFYFLISD</sequence>
<name>A0A7M5UJL1_9CNID</name>
<accession>A0A7M5UJL1</accession>
<evidence type="ECO:0000313" key="3">
    <source>
        <dbReference type="Proteomes" id="UP000594262"/>
    </source>
</evidence>